<dbReference type="EMBL" id="CAJNRG010003482">
    <property type="protein sequence ID" value="CAF2058139.1"/>
    <property type="molecule type" value="Genomic_DNA"/>
</dbReference>
<dbReference type="Proteomes" id="UP000663842">
    <property type="component" value="Unassembled WGS sequence"/>
</dbReference>
<dbReference type="SMART" id="SM00875">
    <property type="entry name" value="BACK"/>
    <property type="match status" value="1"/>
</dbReference>
<evidence type="ECO:0000313" key="4">
    <source>
        <dbReference type="EMBL" id="CAF2058139.1"/>
    </source>
</evidence>
<evidence type="ECO:0000256" key="1">
    <source>
        <dbReference type="ARBA" id="ARBA00022441"/>
    </source>
</evidence>
<dbReference type="InterPro" id="IPR056737">
    <property type="entry name" value="Beta-prop_ATRN-MKLN-like"/>
</dbReference>
<dbReference type="AlphaFoldDB" id="A0A816QD69"/>
<dbReference type="Pfam" id="PF00651">
    <property type="entry name" value="BTB"/>
    <property type="match status" value="1"/>
</dbReference>
<name>A0A816QD69_9BILA</name>
<gene>
    <name evidence="5" type="ORF">UXM345_LOCUS1330</name>
    <name evidence="4" type="ORF">XDN619_LOCUS10100</name>
</gene>
<comment type="caution">
    <text evidence="4">The sequence shown here is derived from an EMBL/GenBank/DDBJ whole genome shotgun (WGS) entry which is preliminary data.</text>
</comment>
<accession>A0A816QD69</accession>
<dbReference type="Gene3D" id="1.25.40.420">
    <property type="match status" value="1"/>
</dbReference>
<proteinExistence type="predicted"/>
<dbReference type="InterPro" id="IPR011705">
    <property type="entry name" value="BACK"/>
</dbReference>
<dbReference type="InterPro" id="IPR011333">
    <property type="entry name" value="SKP1/BTB/POZ_sf"/>
</dbReference>
<dbReference type="FunFam" id="1.25.40.420:FF:000001">
    <property type="entry name" value="Kelch-like family member 12"/>
    <property type="match status" value="1"/>
</dbReference>
<dbReference type="EMBL" id="CAJOBF010000071">
    <property type="protein sequence ID" value="CAF3739400.1"/>
    <property type="molecule type" value="Genomic_DNA"/>
</dbReference>
<sequence>MAFTFGSPTSTVDSDDYVSSITTMSGRYDEQQQQQQQQHVTISDHATRTVSKIASYFRQGFLCDVVFVCGHGHMKQRIAAHRLVVATLSDYFRAMFESNMLETKQREIVINDIDPDALEKLILYAYEGRLEIHQDNVTNVLRAAHLFNISEIVDSCCKYIEKQLHPSNCLGIHKFALQHDLDELTNTSWNYVLEHFTDLIQNNHEFFELSFDEIKQLLISDEINVQCEEIVFEAFLSWIDYDQKRRSDRLAQLFGLIKLPLINKKYLTDHIDTNETFKDDPLCQMLIVETMRYHLAPEKRSTMQSIRTKPRKATLGSLYCLGGMDTTKGPQTIERYDFRTRSWQLDGHLNTRRWQFACVILDKKLYVCGGRDGLKTLNSTELFDFQKKTWNVGPPMLTNRHGLGVGCIGGPLYAIGGHDGWSFLNTVERFDPETCVWSYVSSMANVRCSLGVAVLENRIYAVGGRDGAAGLRETESYDPHTNRWSPCAPMQKRRGGVAVAACNGFLFAIGGHESSATNKCTVRHDDGERYDSRCDQWTLITSLNRPKEALAITTVSDKLYIVGGFDGKVLDEVEQYDPELDQWIKCPTLGTKRAGACLIHVPNSIRQSSSSTSSSSSSSHSFSSLSTLTSSSYILSSSNLFAKRNKDVSASCHQLSRLVLS</sequence>
<dbReference type="PANTHER" id="PTHR45632">
    <property type="entry name" value="LD33804P"/>
    <property type="match status" value="1"/>
</dbReference>
<feature type="domain" description="BTB" evidence="3">
    <location>
        <begin position="63"/>
        <end position="134"/>
    </location>
</feature>
<protein>
    <recommendedName>
        <fullName evidence="3">BTB domain-containing protein</fullName>
    </recommendedName>
</protein>
<dbReference type="PIRSF" id="PIRSF037037">
    <property type="entry name" value="Kelch-like_protein_gigaxonin"/>
    <property type="match status" value="1"/>
</dbReference>
<dbReference type="SUPFAM" id="SSF54695">
    <property type="entry name" value="POZ domain"/>
    <property type="match status" value="1"/>
</dbReference>
<dbReference type="Pfam" id="PF07707">
    <property type="entry name" value="BACK"/>
    <property type="match status" value="1"/>
</dbReference>
<dbReference type="Gene3D" id="2.120.10.80">
    <property type="entry name" value="Kelch-type beta propeller"/>
    <property type="match status" value="2"/>
</dbReference>
<dbReference type="SMART" id="SM00612">
    <property type="entry name" value="Kelch"/>
    <property type="match status" value="6"/>
</dbReference>
<dbReference type="SUPFAM" id="SSF117281">
    <property type="entry name" value="Kelch motif"/>
    <property type="match status" value="2"/>
</dbReference>
<reference evidence="4" key="1">
    <citation type="submission" date="2021-02" db="EMBL/GenBank/DDBJ databases">
        <authorList>
            <person name="Nowell W R."/>
        </authorList>
    </citation>
    <scope>NUCLEOTIDE SEQUENCE</scope>
</reference>
<dbReference type="InterPro" id="IPR015915">
    <property type="entry name" value="Kelch-typ_b-propeller"/>
</dbReference>
<dbReference type="Pfam" id="PF24981">
    <property type="entry name" value="Beta-prop_ATRN-LZTR1"/>
    <property type="match status" value="1"/>
</dbReference>
<organism evidence="4 6">
    <name type="scientific">Rotaria magnacalcarata</name>
    <dbReference type="NCBI Taxonomy" id="392030"/>
    <lineage>
        <taxon>Eukaryota</taxon>
        <taxon>Metazoa</taxon>
        <taxon>Spiralia</taxon>
        <taxon>Gnathifera</taxon>
        <taxon>Rotifera</taxon>
        <taxon>Eurotatoria</taxon>
        <taxon>Bdelloidea</taxon>
        <taxon>Philodinida</taxon>
        <taxon>Philodinidae</taxon>
        <taxon>Rotaria</taxon>
    </lineage>
</organism>
<dbReference type="Proteomes" id="UP000663887">
    <property type="component" value="Unassembled WGS sequence"/>
</dbReference>
<keyword evidence="2" id="KW-0677">Repeat</keyword>
<dbReference type="InterPro" id="IPR006652">
    <property type="entry name" value="Kelch_1"/>
</dbReference>
<dbReference type="PANTHER" id="PTHR45632:SF3">
    <property type="entry name" value="KELCH-LIKE PROTEIN 32"/>
    <property type="match status" value="1"/>
</dbReference>
<dbReference type="Gene3D" id="3.30.710.10">
    <property type="entry name" value="Potassium Channel Kv1.1, Chain A"/>
    <property type="match status" value="1"/>
</dbReference>
<dbReference type="PROSITE" id="PS50097">
    <property type="entry name" value="BTB"/>
    <property type="match status" value="1"/>
</dbReference>
<evidence type="ECO:0000313" key="6">
    <source>
        <dbReference type="Proteomes" id="UP000663887"/>
    </source>
</evidence>
<evidence type="ECO:0000256" key="2">
    <source>
        <dbReference type="ARBA" id="ARBA00022737"/>
    </source>
</evidence>
<dbReference type="InterPro" id="IPR000210">
    <property type="entry name" value="BTB/POZ_dom"/>
</dbReference>
<evidence type="ECO:0000259" key="3">
    <source>
        <dbReference type="PROSITE" id="PS50097"/>
    </source>
</evidence>
<dbReference type="SMART" id="SM00225">
    <property type="entry name" value="BTB"/>
    <property type="match status" value="1"/>
</dbReference>
<evidence type="ECO:0000313" key="5">
    <source>
        <dbReference type="EMBL" id="CAF3739400.1"/>
    </source>
</evidence>
<dbReference type="InterPro" id="IPR017096">
    <property type="entry name" value="BTB-kelch_protein"/>
</dbReference>
<keyword evidence="1" id="KW-0880">Kelch repeat</keyword>